<reference evidence="1 2" key="1">
    <citation type="submission" date="2024-03" db="EMBL/GenBank/DDBJ databases">
        <authorList>
            <person name="Gkanogiannis A."/>
            <person name="Becerra Lopez-Lavalle L."/>
        </authorList>
    </citation>
    <scope>NUCLEOTIDE SEQUENCE [LARGE SCALE GENOMIC DNA]</scope>
</reference>
<sequence>MCDSKARQGLAWIGSRLEVGHANPSARGFKPDRGRVPPKALPGHVGTLVARHASFPRGGAQSDSHSRSNILSRLFVGIHSQGRALVLRHG</sequence>
<name>A0ABP0YVR2_9ROSI</name>
<proteinExistence type="predicted"/>
<evidence type="ECO:0000313" key="2">
    <source>
        <dbReference type="Proteomes" id="UP001642487"/>
    </source>
</evidence>
<keyword evidence="2" id="KW-1185">Reference proteome</keyword>
<dbReference type="EMBL" id="OZ021739">
    <property type="protein sequence ID" value="CAK9323136.1"/>
    <property type="molecule type" value="Genomic_DNA"/>
</dbReference>
<evidence type="ECO:0000313" key="1">
    <source>
        <dbReference type="EMBL" id="CAK9323136.1"/>
    </source>
</evidence>
<accession>A0ABP0YVR2</accession>
<dbReference type="Proteomes" id="UP001642487">
    <property type="component" value="Chromosome 5"/>
</dbReference>
<organism evidence="1 2">
    <name type="scientific">Citrullus colocynthis</name>
    <name type="common">colocynth</name>
    <dbReference type="NCBI Taxonomy" id="252529"/>
    <lineage>
        <taxon>Eukaryota</taxon>
        <taxon>Viridiplantae</taxon>
        <taxon>Streptophyta</taxon>
        <taxon>Embryophyta</taxon>
        <taxon>Tracheophyta</taxon>
        <taxon>Spermatophyta</taxon>
        <taxon>Magnoliopsida</taxon>
        <taxon>eudicotyledons</taxon>
        <taxon>Gunneridae</taxon>
        <taxon>Pentapetalae</taxon>
        <taxon>rosids</taxon>
        <taxon>fabids</taxon>
        <taxon>Cucurbitales</taxon>
        <taxon>Cucurbitaceae</taxon>
        <taxon>Benincaseae</taxon>
        <taxon>Citrullus</taxon>
    </lineage>
</organism>
<protein>
    <submittedName>
        <fullName evidence="1">Uncharacterized protein</fullName>
    </submittedName>
</protein>
<gene>
    <name evidence="1" type="ORF">CITCOLO1_LOCUS15307</name>
</gene>